<feature type="transmembrane region" description="Helical" evidence="8">
    <location>
        <begin position="239"/>
        <end position="264"/>
    </location>
</feature>
<organism evidence="10 11">
    <name type="scientific">Polycladomyces zharkentensis</name>
    <dbReference type="NCBI Taxonomy" id="2807616"/>
    <lineage>
        <taxon>Bacteria</taxon>
        <taxon>Bacillati</taxon>
        <taxon>Bacillota</taxon>
        <taxon>Bacilli</taxon>
        <taxon>Bacillales</taxon>
        <taxon>Thermoactinomycetaceae</taxon>
        <taxon>Polycladomyces</taxon>
    </lineage>
</organism>
<evidence type="ECO:0000256" key="4">
    <source>
        <dbReference type="ARBA" id="ARBA00022475"/>
    </source>
</evidence>
<proteinExistence type="inferred from homology"/>
<keyword evidence="11" id="KW-1185">Reference proteome</keyword>
<dbReference type="InterPro" id="IPR047817">
    <property type="entry name" value="ABC2_TM_bact-type"/>
</dbReference>
<dbReference type="PANTHER" id="PTHR30294:SF29">
    <property type="entry name" value="MULTIDRUG ABC TRANSPORTER PERMEASE YBHS-RELATED"/>
    <property type="match status" value="1"/>
</dbReference>
<dbReference type="PANTHER" id="PTHR30294">
    <property type="entry name" value="MEMBRANE COMPONENT OF ABC TRANSPORTER YHHJ-RELATED"/>
    <property type="match status" value="1"/>
</dbReference>
<name>A0ABS2WFZ2_9BACL</name>
<gene>
    <name evidence="10" type="ORF">JQC72_02915</name>
</gene>
<evidence type="ECO:0000256" key="5">
    <source>
        <dbReference type="ARBA" id="ARBA00022692"/>
    </source>
</evidence>
<evidence type="ECO:0000256" key="8">
    <source>
        <dbReference type="SAM" id="Phobius"/>
    </source>
</evidence>
<keyword evidence="4" id="KW-1003">Cell membrane</keyword>
<dbReference type="InterPro" id="IPR013525">
    <property type="entry name" value="ABC2_TM"/>
</dbReference>
<feature type="domain" description="ABC transmembrane type-2" evidence="9">
    <location>
        <begin position="204"/>
        <end position="433"/>
    </location>
</feature>
<dbReference type="InterPro" id="IPR051449">
    <property type="entry name" value="ABC-2_transporter_component"/>
</dbReference>
<evidence type="ECO:0000256" key="2">
    <source>
        <dbReference type="ARBA" id="ARBA00007783"/>
    </source>
</evidence>
<evidence type="ECO:0000256" key="7">
    <source>
        <dbReference type="ARBA" id="ARBA00023136"/>
    </source>
</evidence>
<dbReference type="Proteomes" id="UP001177120">
    <property type="component" value="Unassembled WGS sequence"/>
</dbReference>
<evidence type="ECO:0000256" key="6">
    <source>
        <dbReference type="ARBA" id="ARBA00022989"/>
    </source>
</evidence>
<comment type="similarity">
    <text evidence="2">Belongs to the ABC-2 integral membrane protein family.</text>
</comment>
<comment type="caution">
    <text evidence="10">The sequence shown here is derived from an EMBL/GenBank/DDBJ whole genome shotgun (WGS) entry which is preliminary data.</text>
</comment>
<dbReference type="RefSeq" id="WP_205492613.1">
    <property type="nucleotide sequence ID" value="NZ_JAFHAP010000004.1"/>
</dbReference>
<evidence type="ECO:0000313" key="10">
    <source>
        <dbReference type="EMBL" id="MBN2908470.1"/>
    </source>
</evidence>
<feature type="transmembrane region" description="Helical" evidence="8">
    <location>
        <begin position="290"/>
        <end position="311"/>
    </location>
</feature>
<evidence type="ECO:0000259" key="9">
    <source>
        <dbReference type="PROSITE" id="PS51012"/>
    </source>
</evidence>
<comment type="subcellular location">
    <subcellularLocation>
        <location evidence="1">Cell membrane</location>
        <topology evidence="1">Multi-pass membrane protein</topology>
    </subcellularLocation>
</comment>
<feature type="transmembrane region" description="Helical" evidence="8">
    <location>
        <begin position="411"/>
        <end position="430"/>
    </location>
</feature>
<accession>A0ABS2WFZ2</accession>
<dbReference type="PROSITE" id="PS51012">
    <property type="entry name" value="ABC_TM2"/>
    <property type="match status" value="1"/>
</dbReference>
<feature type="transmembrane region" description="Helical" evidence="8">
    <location>
        <begin position="21"/>
        <end position="41"/>
    </location>
</feature>
<evidence type="ECO:0000256" key="1">
    <source>
        <dbReference type="ARBA" id="ARBA00004651"/>
    </source>
</evidence>
<feature type="transmembrane region" description="Helical" evidence="8">
    <location>
        <begin position="323"/>
        <end position="342"/>
    </location>
</feature>
<evidence type="ECO:0000256" key="3">
    <source>
        <dbReference type="ARBA" id="ARBA00022448"/>
    </source>
</evidence>
<keyword evidence="7 8" id="KW-0472">Membrane</keyword>
<dbReference type="Pfam" id="PF12698">
    <property type="entry name" value="ABC2_membrane_3"/>
    <property type="match status" value="1"/>
</dbReference>
<dbReference type="Gene3D" id="3.40.1710.10">
    <property type="entry name" value="abc type-2 transporter like domain"/>
    <property type="match status" value="1"/>
</dbReference>
<keyword evidence="3" id="KW-0813">Transport</keyword>
<reference evidence="10" key="1">
    <citation type="journal article" date="2024" name="Int. J. Syst. Evol. Microbiol.">
        <title>Polycladomyces zharkentensis sp. nov., a novel thermophilic cellulose- and starch-degrading member of the Bacillota from a geothermal aquifer in Kazakhstan.</title>
        <authorList>
            <person name="Mashzhan A."/>
            <person name="Kistaubayeva A."/>
            <person name="Javier-Lopez R."/>
            <person name="Bissenova U."/>
            <person name="Bissenbay A."/>
            <person name="Birkeland N.K."/>
        </authorList>
    </citation>
    <scope>NUCLEOTIDE SEQUENCE</scope>
    <source>
        <strain evidence="10">ZKZ2T</strain>
    </source>
</reference>
<evidence type="ECO:0000313" key="11">
    <source>
        <dbReference type="Proteomes" id="UP001177120"/>
    </source>
</evidence>
<dbReference type="EMBL" id="JAFHAP010000004">
    <property type="protein sequence ID" value="MBN2908470.1"/>
    <property type="molecule type" value="Genomic_DNA"/>
</dbReference>
<sequence length="435" mass="49073">MFHRIGAMVRKEFIQLRRDRRSLAMMLMLPVIWLVAFGYAVNFDIHRIHVYVVDEANNADSRQVIGQIGQQDDFSYQGKVSSEQARAYLKDGRADVVMVFPKDYRVLPKSSAARMRVWVDGSRLFTAQSAVRRVNEFLFRVQKESLADLQAKIKRSMTAPGGGIDLNLAQIQDPRLASMFRHMPAEQRQQIQAALQEQIGRSLASVVQQRSETIGQLFPKTELLQPSVKVWYNPDLKSVYYMIPGLVGLVLIFVTTLMTALGVVREKERGTLEQLIVSPLRPWELMVGKLLPYMLIALVDFLLVMAVGVWVFDVPYRGELGTFLLVALLFLTGSLGMGLLISTVSQNQQQAMQLAVLTLVPQFILSGFVFPLEAMPWGIRWLAYLMPLTYFLPISRGAFLKGVSPLEATTGLWVLAGYAVLFILIATVRFRRSLA</sequence>
<keyword evidence="6 8" id="KW-1133">Transmembrane helix</keyword>
<feature type="transmembrane region" description="Helical" evidence="8">
    <location>
        <begin position="354"/>
        <end position="372"/>
    </location>
</feature>
<protein>
    <submittedName>
        <fullName evidence="10">ABC transporter permease</fullName>
    </submittedName>
</protein>
<keyword evidence="5 8" id="KW-0812">Transmembrane</keyword>